<accession>A0ABU0DCD8</accession>
<dbReference type="Proteomes" id="UP001238467">
    <property type="component" value="Unassembled WGS sequence"/>
</dbReference>
<gene>
    <name evidence="2" type="ORF">J2S76_000484</name>
</gene>
<feature type="region of interest" description="Disordered" evidence="1">
    <location>
        <begin position="78"/>
        <end position="105"/>
    </location>
</feature>
<keyword evidence="3" id="KW-1185">Reference proteome</keyword>
<protein>
    <submittedName>
        <fullName evidence="2">Uncharacterized protein</fullName>
    </submittedName>
</protein>
<proteinExistence type="predicted"/>
<dbReference type="RefSeq" id="WP_307057178.1">
    <property type="nucleotide sequence ID" value="NZ_JAUSUH010000001.1"/>
</dbReference>
<name>A0ABU0DCD8_9HYPH</name>
<evidence type="ECO:0000313" key="3">
    <source>
        <dbReference type="Proteomes" id="UP001238467"/>
    </source>
</evidence>
<reference evidence="2 3" key="1">
    <citation type="submission" date="2023-07" db="EMBL/GenBank/DDBJ databases">
        <title>Genomic Encyclopedia of Type Strains, Phase IV (KMG-IV): sequencing the most valuable type-strain genomes for metagenomic binning, comparative biology and taxonomic classification.</title>
        <authorList>
            <person name="Goeker M."/>
        </authorList>
    </citation>
    <scope>NUCLEOTIDE SEQUENCE [LARGE SCALE GENOMIC DNA]</scope>
    <source>
        <strain evidence="2 3">DSM 1277</strain>
    </source>
</reference>
<comment type="caution">
    <text evidence="2">The sequence shown here is derived from an EMBL/GenBank/DDBJ whole genome shotgun (WGS) entry which is preliminary data.</text>
</comment>
<evidence type="ECO:0000313" key="2">
    <source>
        <dbReference type="EMBL" id="MDQ0346083.1"/>
    </source>
</evidence>
<sequence length="105" mass="11531">MSPRYVRLDPETVRLLDRCIAQAQDAAARLNRDGVDEVMRMRLASALMEAISLGESDEGRLVAFALQVLPAYRERLAKPDRTRDATPVPEAAGDARGREAVAPGR</sequence>
<evidence type="ECO:0000256" key="1">
    <source>
        <dbReference type="SAM" id="MobiDB-lite"/>
    </source>
</evidence>
<dbReference type="EMBL" id="JAUSUH010000001">
    <property type="protein sequence ID" value="MDQ0346083.1"/>
    <property type="molecule type" value="Genomic_DNA"/>
</dbReference>
<organism evidence="2 3">
    <name type="scientific">Ancylobacter vacuolatus</name>
    <dbReference type="NCBI Taxonomy" id="223389"/>
    <lineage>
        <taxon>Bacteria</taxon>
        <taxon>Pseudomonadati</taxon>
        <taxon>Pseudomonadota</taxon>
        <taxon>Alphaproteobacteria</taxon>
        <taxon>Hyphomicrobiales</taxon>
        <taxon>Xanthobacteraceae</taxon>
        <taxon>Ancylobacter</taxon>
    </lineage>
</organism>